<protein>
    <recommendedName>
        <fullName evidence="8">ABC3 transporter permease C-terminal domain-containing protein</fullName>
    </recommendedName>
</protein>
<dbReference type="PANTHER" id="PTHR30572">
    <property type="entry name" value="MEMBRANE COMPONENT OF TRANSPORTER-RELATED"/>
    <property type="match status" value="1"/>
</dbReference>
<evidence type="ECO:0000256" key="1">
    <source>
        <dbReference type="ARBA" id="ARBA00004651"/>
    </source>
</evidence>
<dbReference type="GO" id="GO:0022857">
    <property type="term" value="F:transmembrane transporter activity"/>
    <property type="evidence" value="ECO:0007669"/>
    <property type="project" value="TreeGrafter"/>
</dbReference>
<evidence type="ECO:0000256" key="3">
    <source>
        <dbReference type="ARBA" id="ARBA00022692"/>
    </source>
</evidence>
<feature type="domain" description="ABC3 transporter permease C-terminal" evidence="8">
    <location>
        <begin position="2"/>
        <end position="64"/>
    </location>
</feature>
<reference evidence="9" key="1">
    <citation type="journal article" date="2010" name="ISME J.">
        <title>Metagenome of the Mediterranean deep chlorophyll maximum studied by direct and fosmid library 454 pyrosequencing.</title>
        <authorList>
            <person name="Ghai R."/>
            <person name="Martin-Cuadrado A.B."/>
            <person name="Molto A.G."/>
            <person name="Heredia I.G."/>
            <person name="Cabrera R."/>
            <person name="Martin J."/>
            <person name="Verdu M."/>
            <person name="Deschamps P."/>
            <person name="Moreira D."/>
            <person name="Lopez-Garcia P."/>
            <person name="Mira A."/>
            <person name="Rodriguez-Valera F."/>
        </authorList>
    </citation>
    <scope>NUCLEOTIDE SEQUENCE</scope>
</reference>
<dbReference type="EMBL" id="GU942983">
    <property type="protein sequence ID" value="ADD93442.1"/>
    <property type="molecule type" value="Genomic_DNA"/>
</dbReference>
<organism evidence="9">
    <name type="scientific">uncultured marine bacterium MedDCM-OCT-S04-C109</name>
    <dbReference type="NCBI Taxonomy" id="743050"/>
    <lineage>
        <taxon>Bacteria</taxon>
        <taxon>environmental samples</taxon>
    </lineage>
</organism>
<dbReference type="GO" id="GO:0005886">
    <property type="term" value="C:plasma membrane"/>
    <property type="evidence" value="ECO:0007669"/>
    <property type="project" value="UniProtKB-SubCell"/>
</dbReference>
<proteinExistence type="inferred from homology"/>
<comment type="subcellular location">
    <subcellularLocation>
        <location evidence="1">Cell membrane</location>
        <topology evidence="1">Multi-pass membrane protein</topology>
    </subcellularLocation>
</comment>
<name>D6PCJ1_9BACT</name>
<keyword evidence="3 7" id="KW-0812">Transmembrane</keyword>
<comment type="similarity">
    <text evidence="6">Belongs to the ABC-4 integral membrane protein family.</text>
</comment>
<dbReference type="InterPro" id="IPR050250">
    <property type="entry name" value="Macrolide_Exporter_MacB"/>
</dbReference>
<feature type="transmembrane region" description="Helical" evidence="7">
    <location>
        <begin position="39"/>
        <end position="58"/>
    </location>
</feature>
<evidence type="ECO:0000256" key="2">
    <source>
        <dbReference type="ARBA" id="ARBA00022475"/>
    </source>
</evidence>
<keyword evidence="4 7" id="KW-1133">Transmembrane helix</keyword>
<evidence type="ECO:0000256" key="7">
    <source>
        <dbReference type="SAM" id="Phobius"/>
    </source>
</evidence>
<evidence type="ECO:0000259" key="8">
    <source>
        <dbReference type="Pfam" id="PF02687"/>
    </source>
</evidence>
<dbReference type="AlphaFoldDB" id="D6PCJ1"/>
<dbReference type="Pfam" id="PF02687">
    <property type="entry name" value="FtsX"/>
    <property type="match status" value="1"/>
</dbReference>
<dbReference type="InterPro" id="IPR003838">
    <property type="entry name" value="ABC3_permease_C"/>
</dbReference>
<keyword evidence="2" id="KW-1003">Cell membrane</keyword>
<evidence type="ECO:0000256" key="5">
    <source>
        <dbReference type="ARBA" id="ARBA00023136"/>
    </source>
</evidence>
<evidence type="ECO:0000256" key="6">
    <source>
        <dbReference type="ARBA" id="ARBA00038076"/>
    </source>
</evidence>
<keyword evidence="5 7" id="KW-0472">Membrane</keyword>
<evidence type="ECO:0000256" key="4">
    <source>
        <dbReference type="ARBA" id="ARBA00022989"/>
    </source>
</evidence>
<sequence>MVETLILCLLGGGIGVVGGWGFAWVRQNLLHTTTIVTEWSVLVAFGLSVMVGLVFGLYPARRAALLDPIDALRHA</sequence>
<dbReference type="PANTHER" id="PTHR30572:SF4">
    <property type="entry name" value="ABC TRANSPORTER PERMEASE YTRF"/>
    <property type="match status" value="1"/>
</dbReference>
<evidence type="ECO:0000313" key="9">
    <source>
        <dbReference type="EMBL" id="ADD93442.1"/>
    </source>
</evidence>
<accession>D6PCJ1</accession>